<dbReference type="AlphaFoldDB" id="A0A7S3BED1"/>
<evidence type="ECO:0000256" key="1">
    <source>
        <dbReference type="SAM" id="MobiDB-lite"/>
    </source>
</evidence>
<accession>A0A7S3BED1</accession>
<gene>
    <name evidence="2" type="ORF">HERI1096_LOCUS28431</name>
</gene>
<feature type="region of interest" description="Disordered" evidence="1">
    <location>
        <begin position="220"/>
        <end position="253"/>
    </location>
</feature>
<organism evidence="2">
    <name type="scientific">Haptolina ericina</name>
    <dbReference type="NCBI Taxonomy" id="156174"/>
    <lineage>
        <taxon>Eukaryota</taxon>
        <taxon>Haptista</taxon>
        <taxon>Haptophyta</taxon>
        <taxon>Prymnesiophyceae</taxon>
        <taxon>Prymnesiales</taxon>
        <taxon>Prymnesiaceae</taxon>
        <taxon>Haptolina</taxon>
    </lineage>
</organism>
<dbReference type="EMBL" id="HBHX01051516">
    <property type="protein sequence ID" value="CAE0130972.1"/>
    <property type="molecule type" value="Transcribed_RNA"/>
</dbReference>
<evidence type="ECO:0000313" key="2">
    <source>
        <dbReference type="EMBL" id="CAE0130972.1"/>
    </source>
</evidence>
<sequence length="438" mass="48514">MPDGRLKRGRKVKHDTATRRWIDTVGFPAIAMGKRLPEADLAMLRLSPRSSLSGNNLIARDAWSQLHGRDPRSKKQTVDEQAGQQTLLRWARTNMPDALAPGKVRRGRVASWTFDFGVWTGYTPMQLALAGAEGGGRAARSLPQKDVPPGAYLTWISGLSTGAAAPFRWNFPFHFYLYLSMRALEGQGRIVKGYTAPVMLKLSAAVHRQYEAFADIRLAPPPTVHGDDERPQAAPSPEAPAEEEPVAGALRVPPPPQPVDLVAGVAAASPAQIAFFKSILTDVSNGDRPEYKGWDNLTVLPPEALCVPCDDSTAYDSTAFSVKPVRFWSYEKWDIPTPCCNEGFDHAEHVQLGRWQMRRVKDVFDDFYLAGRETKCTACQKQRGALKDELAELKEDLTQALLWAGSKVMLGDLKRVCQCGQSAFTFNMKWHLHSCEVV</sequence>
<proteinExistence type="predicted"/>
<name>A0A7S3BED1_9EUKA</name>
<protein>
    <submittedName>
        <fullName evidence="2">Uncharacterized protein</fullName>
    </submittedName>
</protein>
<reference evidence="2" key="1">
    <citation type="submission" date="2021-01" db="EMBL/GenBank/DDBJ databases">
        <authorList>
            <person name="Corre E."/>
            <person name="Pelletier E."/>
            <person name="Niang G."/>
            <person name="Scheremetjew M."/>
            <person name="Finn R."/>
            <person name="Kale V."/>
            <person name="Holt S."/>
            <person name="Cochrane G."/>
            <person name="Meng A."/>
            <person name="Brown T."/>
            <person name="Cohen L."/>
        </authorList>
    </citation>
    <scope>NUCLEOTIDE SEQUENCE</scope>
    <source>
        <strain evidence="2">CCMP281</strain>
    </source>
</reference>